<evidence type="ECO:0000313" key="3">
    <source>
        <dbReference type="EMBL" id="MRT01420.1"/>
    </source>
</evidence>
<name>A0A7X2LCI3_RALPI</name>
<dbReference type="InterPro" id="IPR025960">
    <property type="entry name" value="RVT_N"/>
</dbReference>
<organism evidence="3 4">
    <name type="scientific">Ralstonia pickettii</name>
    <name type="common">Burkholderia pickettii</name>
    <dbReference type="NCBI Taxonomy" id="329"/>
    <lineage>
        <taxon>Bacteria</taxon>
        <taxon>Pseudomonadati</taxon>
        <taxon>Pseudomonadota</taxon>
        <taxon>Betaproteobacteria</taxon>
        <taxon>Burkholderiales</taxon>
        <taxon>Burkholderiaceae</taxon>
        <taxon>Ralstonia</taxon>
    </lineage>
</organism>
<sequence>MTVRQVSTGASSDHASHWHDIDWARCHREVRRLQTRIVKATQEGKHGKARALQWLLTHSFSGKALAVKRVTENRGKRTPGVDGITWSTPKSKLEAVSSLKRHGYRPCPLRRIYIPKANGKQRPLGIPCMVDRAQQALYLLALEPIAETMADPNSYGFRSARSAADAIEQCFRALARSDCAQWILEADIRSCFDEISHDWLIANIPMDKAILRGWLKAGYLHDQVLYATQAGTPQGGIISPTLMNMTLDGLERKLRAQARKRHGSSKVNIVRYADDFVITGATREVLTDVVRPMVEQFLAERGLSLSPEKTRITHIDDGFDFLGMNVRKYGGKLLIKPAKANVQRFLRKLRGMVKGSATMRHDLLIRQLNPLIRGWANYYQRVVSKRTFSKVSDAIWQCLWRWARRRHPTKGAHWVKRKYFRVVDHRQWVFGTQVGEKPASGKPALLTLFDVASTPIRRHRKIKGAANPFDPQWESYFEARLGHEMMDSLEGRKRLIRLWWDQGRACSICCQPITKTSGWRLFHLERVTEGGTDAMRNLSMLHPDCHGIARGRRFSVVKPAPATGL</sequence>
<dbReference type="InterPro" id="IPR030931">
    <property type="entry name" value="Group_II_RT_mat"/>
</dbReference>
<feature type="domain" description="Reverse transcriptase" evidence="2">
    <location>
        <begin position="93"/>
        <end position="326"/>
    </location>
</feature>
<keyword evidence="3" id="KW-0808">Transferase</keyword>
<reference evidence="3 4" key="1">
    <citation type="submission" date="2019-11" db="EMBL/GenBank/DDBJ databases">
        <title>Phenotypic characterization of an OXA-22 and OXA-60 co-producing Ralstonia pickettii clinical strain.</title>
        <authorList>
            <person name="He F."/>
        </authorList>
    </citation>
    <scope>NUCLEOTIDE SEQUENCE [LARGE SCALE GENOMIC DNA]</scope>
    <source>
        <strain evidence="3 4">PSLESD1</strain>
    </source>
</reference>
<gene>
    <name evidence="3" type="primary">ltrA</name>
    <name evidence="3" type="ORF">GJQ57_22465</name>
</gene>
<dbReference type="InterPro" id="IPR013597">
    <property type="entry name" value="Mat_intron_G2"/>
</dbReference>
<dbReference type="Pfam" id="PF00078">
    <property type="entry name" value="RVT_1"/>
    <property type="match status" value="1"/>
</dbReference>
<dbReference type="InterPro" id="IPR043502">
    <property type="entry name" value="DNA/RNA_pol_sf"/>
</dbReference>
<evidence type="ECO:0000259" key="2">
    <source>
        <dbReference type="PROSITE" id="PS50878"/>
    </source>
</evidence>
<dbReference type="SUPFAM" id="SSF56672">
    <property type="entry name" value="DNA/RNA polymerases"/>
    <property type="match status" value="1"/>
</dbReference>
<dbReference type="EC" id="2.7.7.49" evidence="3"/>
<dbReference type="InterPro" id="IPR051083">
    <property type="entry name" value="GrpII_Intron_Splice-Mob/Def"/>
</dbReference>
<evidence type="ECO:0000313" key="4">
    <source>
        <dbReference type="Proteomes" id="UP000441032"/>
    </source>
</evidence>
<dbReference type="InterPro" id="IPR000477">
    <property type="entry name" value="RT_dom"/>
</dbReference>
<dbReference type="PANTHER" id="PTHR34047:SF10">
    <property type="entry name" value="GROUP II INTRON-ASSOCIATED OPEN READING FRAME"/>
    <property type="match status" value="1"/>
</dbReference>
<evidence type="ECO:0000256" key="1">
    <source>
        <dbReference type="ARBA" id="ARBA00034120"/>
    </source>
</evidence>
<dbReference type="AlphaFoldDB" id="A0A7X2LCI3"/>
<keyword evidence="3" id="KW-0695">RNA-directed DNA polymerase</keyword>
<dbReference type="EMBL" id="WJYN01000013">
    <property type="protein sequence ID" value="MRT01420.1"/>
    <property type="molecule type" value="Genomic_DNA"/>
</dbReference>
<protein>
    <submittedName>
        <fullName evidence="3">Group II intron reverse transcriptase/maturase</fullName>
        <ecNumber evidence="3">2.7.7.49</ecNumber>
    </submittedName>
</protein>
<dbReference type="CDD" id="cd01651">
    <property type="entry name" value="RT_G2_intron"/>
    <property type="match status" value="1"/>
</dbReference>
<dbReference type="Pfam" id="PF08388">
    <property type="entry name" value="GIIM"/>
    <property type="match status" value="1"/>
</dbReference>
<comment type="similarity">
    <text evidence="1">Belongs to the bacterial reverse transcriptase family.</text>
</comment>
<comment type="caution">
    <text evidence="3">The sequence shown here is derived from an EMBL/GenBank/DDBJ whole genome shotgun (WGS) entry which is preliminary data.</text>
</comment>
<dbReference type="PANTHER" id="PTHR34047">
    <property type="entry name" value="NUCLEAR INTRON MATURASE 1, MITOCHONDRIAL-RELATED"/>
    <property type="match status" value="1"/>
</dbReference>
<keyword evidence="3" id="KW-0548">Nucleotidyltransferase</keyword>
<dbReference type="Proteomes" id="UP000441032">
    <property type="component" value="Unassembled WGS sequence"/>
</dbReference>
<dbReference type="NCBIfam" id="TIGR04416">
    <property type="entry name" value="group_II_RT_mat"/>
    <property type="match status" value="1"/>
</dbReference>
<dbReference type="GO" id="GO:0003964">
    <property type="term" value="F:RNA-directed DNA polymerase activity"/>
    <property type="evidence" value="ECO:0007669"/>
    <property type="project" value="UniProtKB-KW"/>
</dbReference>
<dbReference type="RefSeq" id="WP_154208836.1">
    <property type="nucleotide sequence ID" value="NZ_WJYN01000013.1"/>
</dbReference>
<dbReference type="PROSITE" id="PS50878">
    <property type="entry name" value="RT_POL"/>
    <property type="match status" value="1"/>
</dbReference>
<accession>A0A7X2LCI3</accession>
<dbReference type="Pfam" id="PF13655">
    <property type="entry name" value="RVT_N"/>
    <property type="match status" value="1"/>
</dbReference>
<proteinExistence type="inferred from homology"/>